<dbReference type="AlphaFoldDB" id="A0A9X3S8K3"/>
<sequence length="191" mass="19373">MSETWHADEPDVAAEVFARVLASLEGAAPAPETNGHAPKASRVRLTQVRSAAARTLDLYGELFQRAFETYADLAQAALQPGSDSAPETPVTLVGPPGGEAGSPLWIHNLTGSAVIDVALFVSDLTAGHGGRIPGAAATIAPGRLRADPGGSAGAALRVAIPADAAVGVYHGHVLSPTLPALALGVRLEVEP</sequence>
<accession>A0A9X3S8K3</accession>
<organism evidence="1 2">
    <name type="scientific">Solirubrobacter ginsenosidimutans</name>
    <dbReference type="NCBI Taxonomy" id="490573"/>
    <lineage>
        <taxon>Bacteria</taxon>
        <taxon>Bacillati</taxon>
        <taxon>Actinomycetota</taxon>
        <taxon>Thermoleophilia</taxon>
        <taxon>Solirubrobacterales</taxon>
        <taxon>Solirubrobacteraceae</taxon>
        <taxon>Solirubrobacter</taxon>
    </lineage>
</organism>
<protein>
    <submittedName>
        <fullName evidence="1">Uncharacterized protein</fullName>
    </submittedName>
</protein>
<keyword evidence="2" id="KW-1185">Reference proteome</keyword>
<dbReference type="RefSeq" id="WP_270046338.1">
    <property type="nucleotide sequence ID" value="NZ_JAPDOD010000087.1"/>
</dbReference>
<evidence type="ECO:0000313" key="2">
    <source>
        <dbReference type="Proteomes" id="UP001149140"/>
    </source>
</evidence>
<proteinExistence type="predicted"/>
<evidence type="ECO:0000313" key="1">
    <source>
        <dbReference type="EMBL" id="MDA0167086.1"/>
    </source>
</evidence>
<comment type="caution">
    <text evidence="1">The sequence shown here is derived from an EMBL/GenBank/DDBJ whole genome shotgun (WGS) entry which is preliminary data.</text>
</comment>
<gene>
    <name evidence="1" type="ORF">OM076_42895</name>
</gene>
<name>A0A9X3S8K3_9ACTN</name>
<dbReference type="EMBL" id="JAPDOD010000087">
    <property type="protein sequence ID" value="MDA0167086.1"/>
    <property type="molecule type" value="Genomic_DNA"/>
</dbReference>
<dbReference type="Proteomes" id="UP001149140">
    <property type="component" value="Unassembled WGS sequence"/>
</dbReference>
<reference evidence="1" key="1">
    <citation type="submission" date="2022-10" db="EMBL/GenBank/DDBJ databases">
        <title>The WGS of Solirubrobacter ginsenosidimutans DSM 21036.</title>
        <authorList>
            <person name="Jiang Z."/>
        </authorList>
    </citation>
    <scope>NUCLEOTIDE SEQUENCE</scope>
    <source>
        <strain evidence="1">DSM 21036</strain>
    </source>
</reference>